<dbReference type="SUPFAM" id="SSF88946">
    <property type="entry name" value="Sigma2 domain of RNA polymerase sigma factors"/>
    <property type="match status" value="1"/>
</dbReference>
<evidence type="ECO:0000259" key="6">
    <source>
        <dbReference type="Pfam" id="PF08281"/>
    </source>
</evidence>
<dbReference type="InterPro" id="IPR013325">
    <property type="entry name" value="RNA_pol_sigma_r2"/>
</dbReference>
<dbReference type="EMBL" id="BONX01000081">
    <property type="protein sequence ID" value="GIH01709.1"/>
    <property type="molecule type" value="Genomic_DNA"/>
</dbReference>
<sequence length="203" mass="23583">MVQAKRGLNPTAPGPRTERRPLPPQSSIDEEFTAFFNTTYQPLLAFATWWCRSPHDADEAVAIVMAYVYEHWTTIRNPQKYARRAVVNSIQKMRRDRGDGRCFPVPSDQLPEGVDETPEFDRLEGEEWANELLAKLSPRQYAVLSRYLDGLSMKEISDKLRKSGPTVRQNLKHARDKLLPHVKEYDRRKPCPSDKQETREETR</sequence>
<dbReference type="Proteomes" id="UP000621500">
    <property type="component" value="Unassembled WGS sequence"/>
</dbReference>
<dbReference type="PANTHER" id="PTHR43133">
    <property type="entry name" value="RNA POLYMERASE ECF-TYPE SIGMA FACTO"/>
    <property type="match status" value="1"/>
</dbReference>
<keyword evidence="4" id="KW-0804">Transcription</keyword>
<dbReference type="Gene3D" id="1.10.10.10">
    <property type="entry name" value="Winged helix-like DNA-binding domain superfamily/Winged helix DNA-binding domain"/>
    <property type="match status" value="1"/>
</dbReference>
<dbReference type="PANTHER" id="PTHR43133:SF51">
    <property type="entry name" value="RNA POLYMERASE SIGMA FACTOR"/>
    <property type="match status" value="1"/>
</dbReference>
<dbReference type="RefSeq" id="WP_203862935.1">
    <property type="nucleotide sequence ID" value="NZ_BAAAZQ010000015.1"/>
</dbReference>
<feature type="region of interest" description="Disordered" evidence="5">
    <location>
        <begin position="162"/>
        <end position="203"/>
    </location>
</feature>
<evidence type="ECO:0000256" key="1">
    <source>
        <dbReference type="ARBA" id="ARBA00010641"/>
    </source>
</evidence>
<name>A0ABQ4F475_9ACTN</name>
<keyword evidence="8" id="KW-1185">Reference proteome</keyword>
<feature type="compositionally biased region" description="Basic and acidic residues" evidence="5">
    <location>
        <begin position="176"/>
        <end position="203"/>
    </location>
</feature>
<dbReference type="InterPro" id="IPR014284">
    <property type="entry name" value="RNA_pol_sigma-70_dom"/>
</dbReference>
<evidence type="ECO:0000256" key="3">
    <source>
        <dbReference type="ARBA" id="ARBA00023082"/>
    </source>
</evidence>
<keyword evidence="3" id="KW-0731">Sigma factor</keyword>
<evidence type="ECO:0000256" key="4">
    <source>
        <dbReference type="ARBA" id="ARBA00023163"/>
    </source>
</evidence>
<comment type="similarity">
    <text evidence="1">Belongs to the sigma-70 factor family. ECF subfamily.</text>
</comment>
<keyword evidence="2" id="KW-0805">Transcription regulation</keyword>
<evidence type="ECO:0000256" key="5">
    <source>
        <dbReference type="SAM" id="MobiDB-lite"/>
    </source>
</evidence>
<dbReference type="Pfam" id="PF08281">
    <property type="entry name" value="Sigma70_r4_2"/>
    <property type="match status" value="1"/>
</dbReference>
<dbReference type="NCBIfam" id="TIGR02937">
    <property type="entry name" value="sigma70-ECF"/>
    <property type="match status" value="1"/>
</dbReference>
<gene>
    <name evidence="7" type="ORF">Pma05_82810</name>
</gene>
<feature type="domain" description="RNA polymerase sigma factor 70 region 4 type 2" evidence="6">
    <location>
        <begin position="130"/>
        <end position="178"/>
    </location>
</feature>
<dbReference type="InterPro" id="IPR013249">
    <property type="entry name" value="RNA_pol_sigma70_r4_t2"/>
</dbReference>
<protein>
    <recommendedName>
        <fullName evidence="6">RNA polymerase sigma factor 70 region 4 type 2 domain-containing protein</fullName>
    </recommendedName>
</protein>
<dbReference type="InterPro" id="IPR039425">
    <property type="entry name" value="RNA_pol_sigma-70-like"/>
</dbReference>
<proteinExistence type="inferred from homology"/>
<organism evidence="7 8">
    <name type="scientific">Plantactinospora mayteni</name>
    <dbReference type="NCBI Taxonomy" id="566021"/>
    <lineage>
        <taxon>Bacteria</taxon>
        <taxon>Bacillati</taxon>
        <taxon>Actinomycetota</taxon>
        <taxon>Actinomycetes</taxon>
        <taxon>Micromonosporales</taxon>
        <taxon>Micromonosporaceae</taxon>
        <taxon>Plantactinospora</taxon>
    </lineage>
</organism>
<reference evidence="7 8" key="1">
    <citation type="submission" date="2021-01" db="EMBL/GenBank/DDBJ databases">
        <title>Whole genome shotgun sequence of Plantactinospora mayteni NBRC 109088.</title>
        <authorList>
            <person name="Komaki H."/>
            <person name="Tamura T."/>
        </authorList>
    </citation>
    <scope>NUCLEOTIDE SEQUENCE [LARGE SCALE GENOMIC DNA]</scope>
    <source>
        <strain evidence="7 8">NBRC 109088</strain>
    </source>
</reference>
<accession>A0ABQ4F475</accession>
<dbReference type="InterPro" id="IPR036388">
    <property type="entry name" value="WH-like_DNA-bd_sf"/>
</dbReference>
<evidence type="ECO:0000313" key="7">
    <source>
        <dbReference type="EMBL" id="GIH01709.1"/>
    </source>
</evidence>
<comment type="caution">
    <text evidence="7">The sequence shown here is derived from an EMBL/GenBank/DDBJ whole genome shotgun (WGS) entry which is preliminary data.</text>
</comment>
<dbReference type="InterPro" id="IPR016032">
    <property type="entry name" value="Sig_transdc_resp-reg_C-effctor"/>
</dbReference>
<evidence type="ECO:0000256" key="2">
    <source>
        <dbReference type="ARBA" id="ARBA00023015"/>
    </source>
</evidence>
<dbReference type="SUPFAM" id="SSF46894">
    <property type="entry name" value="C-terminal effector domain of the bipartite response regulators"/>
    <property type="match status" value="1"/>
</dbReference>
<dbReference type="Gene3D" id="1.10.1740.10">
    <property type="match status" value="1"/>
</dbReference>
<feature type="region of interest" description="Disordered" evidence="5">
    <location>
        <begin position="1"/>
        <end position="26"/>
    </location>
</feature>
<evidence type="ECO:0000313" key="8">
    <source>
        <dbReference type="Proteomes" id="UP000621500"/>
    </source>
</evidence>